<name>A0ABY4S629_AQUTE</name>
<proteinExistence type="predicted"/>
<reference evidence="1" key="1">
    <citation type="submission" date="2022-05" db="EMBL/GenBank/DDBJ databases">
        <title>An RpoN-dependent PEP-CTERM gene is involved in floc formation of an Aquincola tertiaricarbonis strain.</title>
        <authorList>
            <person name="Qiu D."/>
            <person name="Xia M."/>
        </authorList>
    </citation>
    <scope>NUCLEOTIDE SEQUENCE</scope>
    <source>
        <strain evidence="1">RN12</strain>
    </source>
</reference>
<gene>
    <name evidence="1" type="ORF">MW290_24710</name>
</gene>
<protein>
    <submittedName>
        <fullName evidence="1">Uncharacterized protein</fullName>
    </submittedName>
</protein>
<sequence length="84" mass="9292">MSNLIPLRGCTDDCAQGRRPCQCGIGALTEADLDRHIAERYGCPTTRRFPRSLSEAFPDERASAGSRHKPGLLARLFAFSWSKP</sequence>
<evidence type="ECO:0000313" key="2">
    <source>
        <dbReference type="Proteomes" id="UP001056201"/>
    </source>
</evidence>
<keyword evidence="2" id="KW-1185">Reference proteome</keyword>
<dbReference type="EMBL" id="CP097636">
    <property type="protein sequence ID" value="URI08782.1"/>
    <property type="molecule type" value="Genomic_DNA"/>
</dbReference>
<dbReference type="Proteomes" id="UP001056201">
    <property type="component" value="Chromosome 2"/>
</dbReference>
<organism evidence="1 2">
    <name type="scientific">Aquincola tertiaricarbonis</name>
    <dbReference type="NCBI Taxonomy" id="391953"/>
    <lineage>
        <taxon>Bacteria</taxon>
        <taxon>Pseudomonadati</taxon>
        <taxon>Pseudomonadota</taxon>
        <taxon>Betaproteobacteria</taxon>
        <taxon>Burkholderiales</taxon>
        <taxon>Sphaerotilaceae</taxon>
        <taxon>Aquincola</taxon>
    </lineage>
</organism>
<evidence type="ECO:0000313" key="1">
    <source>
        <dbReference type="EMBL" id="URI08782.1"/>
    </source>
</evidence>
<dbReference type="RefSeq" id="WP_250197002.1">
    <property type="nucleotide sequence ID" value="NZ_CP097636.1"/>
</dbReference>
<accession>A0ABY4S629</accession>